<keyword evidence="5" id="KW-0963">Cytoplasm</keyword>
<keyword evidence="7" id="KW-1185">Reference proteome</keyword>
<evidence type="ECO:0000256" key="5">
    <source>
        <dbReference type="HAMAP-Rule" id="MF_00658"/>
    </source>
</evidence>
<dbReference type="GO" id="GO:0005737">
    <property type="term" value="C:cytoplasm"/>
    <property type="evidence" value="ECO:0007669"/>
    <property type="project" value="UniProtKB-SubCell"/>
</dbReference>
<dbReference type="InterPro" id="IPR003742">
    <property type="entry name" value="RlmH-like"/>
</dbReference>
<sequence length="152" mass="16637">MRILLAAVGKAKPGPELDLFHQYVKRLSPPLTLKEVEEKRPLASAQLKAREAELLLSTVPNGAVVVALDERGRHMTSPDFAEKIRVWRDGGIGDVAFLIGGADGHGEAVRARADLLLSLGGMTWPHMLVRALLAEQLWRAQAILAGHPYHRT</sequence>
<dbReference type="HAMAP" id="MF_00658">
    <property type="entry name" value="23SrRNA_methyltr_H"/>
    <property type="match status" value="1"/>
</dbReference>
<comment type="subunit">
    <text evidence="5">Homodimer.</text>
</comment>
<dbReference type="AlphaFoldDB" id="A0A364NXV3"/>
<evidence type="ECO:0000256" key="1">
    <source>
        <dbReference type="ARBA" id="ARBA00022603"/>
    </source>
</evidence>
<dbReference type="PANTHER" id="PTHR33603:SF1">
    <property type="entry name" value="RIBOSOMAL RNA LARGE SUBUNIT METHYLTRANSFERASE H"/>
    <property type="match status" value="1"/>
</dbReference>
<dbReference type="RefSeq" id="WP_112144741.1">
    <property type="nucleotide sequence ID" value="NZ_PGTO01000007.1"/>
</dbReference>
<dbReference type="SUPFAM" id="SSF75217">
    <property type="entry name" value="alpha/beta knot"/>
    <property type="match status" value="1"/>
</dbReference>
<evidence type="ECO:0000313" key="6">
    <source>
        <dbReference type="EMBL" id="RAU21908.1"/>
    </source>
</evidence>
<name>A0A364NXV3_9PROT</name>
<dbReference type="Pfam" id="PF02590">
    <property type="entry name" value="SPOUT_MTase"/>
    <property type="match status" value="1"/>
</dbReference>
<gene>
    <name evidence="5" type="primary">rlmH</name>
    <name evidence="6" type="ORF">CU669_11450</name>
</gene>
<dbReference type="GO" id="GO:0070038">
    <property type="term" value="F:rRNA (pseudouridine-N3-)-methyltransferase activity"/>
    <property type="evidence" value="ECO:0007669"/>
    <property type="project" value="UniProtKB-UniRule"/>
</dbReference>
<dbReference type="CDD" id="cd18081">
    <property type="entry name" value="RlmH-like"/>
    <property type="match status" value="1"/>
</dbReference>
<dbReference type="EMBL" id="PGTO01000007">
    <property type="protein sequence ID" value="RAU21908.1"/>
    <property type="molecule type" value="Genomic_DNA"/>
</dbReference>
<evidence type="ECO:0000256" key="3">
    <source>
        <dbReference type="ARBA" id="ARBA00022691"/>
    </source>
</evidence>
<keyword evidence="1 5" id="KW-0489">Methyltransferase</keyword>
<comment type="similarity">
    <text evidence="4 5">Belongs to the RNA methyltransferase RlmH family.</text>
</comment>
<dbReference type="PIRSF" id="PIRSF004505">
    <property type="entry name" value="MT_bac"/>
    <property type="match status" value="1"/>
</dbReference>
<evidence type="ECO:0000313" key="7">
    <source>
        <dbReference type="Proteomes" id="UP000251075"/>
    </source>
</evidence>
<evidence type="ECO:0000256" key="4">
    <source>
        <dbReference type="ARBA" id="ARBA00038303"/>
    </source>
</evidence>
<dbReference type="InterPro" id="IPR029026">
    <property type="entry name" value="tRNA_m1G_MTases_N"/>
</dbReference>
<comment type="function">
    <text evidence="5">Specifically methylates the pseudouridine at position 1915 (m3Psi1915) in 23S rRNA.</text>
</comment>
<feature type="binding site" evidence="5">
    <location>
        <position position="68"/>
    </location>
    <ligand>
        <name>S-adenosyl-L-methionine</name>
        <dbReference type="ChEBI" id="CHEBI:59789"/>
    </ligand>
</feature>
<dbReference type="InterPro" id="IPR029028">
    <property type="entry name" value="Alpha/beta_knot_MTases"/>
</dbReference>
<keyword evidence="3 5" id="KW-0949">S-adenosyl-L-methionine</keyword>
<protein>
    <recommendedName>
        <fullName evidence="5">Ribosomal RNA large subunit methyltransferase H</fullName>
        <ecNumber evidence="5">2.1.1.177</ecNumber>
    </recommendedName>
    <alternativeName>
        <fullName evidence="5">23S rRNA (pseudouridine1915-N3)-methyltransferase</fullName>
    </alternativeName>
    <alternativeName>
        <fullName evidence="5">23S rRNA m3Psi1915 methyltransferase</fullName>
    </alternativeName>
    <alternativeName>
        <fullName evidence="5">rRNA (pseudouridine-N3-)-methyltransferase RlmH</fullName>
    </alternativeName>
</protein>
<keyword evidence="2 5" id="KW-0808">Transferase</keyword>
<comment type="catalytic activity">
    <reaction evidence="5">
        <text>pseudouridine(1915) in 23S rRNA + S-adenosyl-L-methionine = N(3)-methylpseudouridine(1915) in 23S rRNA + S-adenosyl-L-homocysteine + H(+)</text>
        <dbReference type="Rhea" id="RHEA:42752"/>
        <dbReference type="Rhea" id="RHEA-COMP:10221"/>
        <dbReference type="Rhea" id="RHEA-COMP:10222"/>
        <dbReference type="ChEBI" id="CHEBI:15378"/>
        <dbReference type="ChEBI" id="CHEBI:57856"/>
        <dbReference type="ChEBI" id="CHEBI:59789"/>
        <dbReference type="ChEBI" id="CHEBI:65314"/>
        <dbReference type="ChEBI" id="CHEBI:74486"/>
        <dbReference type="EC" id="2.1.1.177"/>
    </reaction>
</comment>
<comment type="caution">
    <text evidence="6">The sequence shown here is derived from an EMBL/GenBank/DDBJ whole genome shotgun (WGS) entry which is preliminary data.</text>
</comment>
<keyword evidence="5" id="KW-0698">rRNA processing</keyword>
<feature type="binding site" evidence="5">
    <location>
        <begin position="119"/>
        <end position="124"/>
    </location>
    <ligand>
        <name>S-adenosyl-L-methionine</name>
        <dbReference type="ChEBI" id="CHEBI:59789"/>
    </ligand>
</feature>
<dbReference type="NCBIfam" id="NF000989">
    <property type="entry name" value="PRK00103.2-3"/>
    <property type="match status" value="1"/>
</dbReference>
<reference evidence="6 7" key="1">
    <citation type="submission" date="2017-11" db="EMBL/GenBank/DDBJ databases">
        <title>Draft genome sequence of magnetotactic bacterium Magnetospirillum kuznetsovii LBB-42.</title>
        <authorList>
            <person name="Grouzdev D.S."/>
            <person name="Rysina M.S."/>
            <person name="Baslerov R.V."/>
            <person name="Koziaeva V."/>
        </authorList>
    </citation>
    <scope>NUCLEOTIDE SEQUENCE [LARGE SCALE GENOMIC DNA]</scope>
    <source>
        <strain evidence="6 7">LBB-42</strain>
    </source>
</reference>
<evidence type="ECO:0000256" key="2">
    <source>
        <dbReference type="ARBA" id="ARBA00022679"/>
    </source>
</evidence>
<dbReference type="Proteomes" id="UP000251075">
    <property type="component" value="Unassembled WGS sequence"/>
</dbReference>
<comment type="subcellular location">
    <subcellularLocation>
        <location evidence="5">Cytoplasm</location>
    </subcellularLocation>
</comment>
<dbReference type="OrthoDB" id="9806643at2"/>
<dbReference type="EC" id="2.1.1.177" evidence="5"/>
<accession>A0A364NXV3</accession>
<organism evidence="6 7">
    <name type="scientific">Paramagnetospirillum kuznetsovii</name>
    <dbReference type="NCBI Taxonomy" id="2053833"/>
    <lineage>
        <taxon>Bacteria</taxon>
        <taxon>Pseudomonadati</taxon>
        <taxon>Pseudomonadota</taxon>
        <taxon>Alphaproteobacteria</taxon>
        <taxon>Rhodospirillales</taxon>
        <taxon>Magnetospirillaceae</taxon>
        <taxon>Paramagnetospirillum</taxon>
    </lineage>
</organism>
<proteinExistence type="inferred from homology"/>
<dbReference type="PANTHER" id="PTHR33603">
    <property type="entry name" value="METHYLTRANSFERASE"/>
    <property type="match status" value="1"/>
</dbReference>
<feature type="binding site" evidence="5">
    <location>
        <position position="100"/>
    </location>
    <ligand>
        <name>S-adenosyl-L-methionine</name>
        <dbReference type="ChEBI" id="CHEBI:59789"/>
    </ligand>
</feature>
<dbReference type="Gene3D" id="3.40.1280.10">
    <property type="match status" value="1"/>
</dbReference>